<evidence type="ECO:0000313" key="3">
    <source>
        <dbReference type="Proteomes" id="UP000298652"/>
    </source>
</evidence>
<dbReference type="EMBL" id="CM016559">
    <property type="protein sequence ID" value="TKW02322.1"/>
    <property type="molecule type" value="Genomic_DNA"/>
</dbReference>
<sequence length="46" mass="5386">MVVVFDILYVIILHIWLPSKCMGQVVRKIQKRVCINSLLWDTVVQS</sequence>
<evidence type="ECO:0000313" key="2">
    <source>
        <dbReference type="EMBL" id="TKW02322.1"/>
    </source>
</evidence>
<reference evidence="2" key="1">
    <citation type="submission" date="2019-03" db="EMBL/GenBank/DDBJ databases">
        <title>WGS assembly of Setaria viridis.</title>
        <authorList>
            <person name="Huang P."/>
            <person name="Jenkins J."/>
            <person name="Grimwood J."/>
            <person name="Barry K."/>
            <person name="Healey A."/>
            <person name="Mamidi S."/>
            <person name="Sreedasyam A."/>
            <person name="Shu S."/>
            <person name="Feldman M."/>
            <person name="Wu J."/>
            <person name="Yu Y."/>
            <person name="Chen C."/>
            <person name="Johnson J."/>
            <person name="Rokhsar D."/>
            <person name="Baxter I."/>
            <person name="Schmutz J."/>
            <person name="Brutnell T."/>
            <person name="Kellogg E."/>
        </authorList>
    </citation>
    <scope>NUCLEOTIDE SEQUENCE [LARGE SCALE GENOMIC DNA]</scope>
</reference>
<keyword evidence="3" id="KW-1185">Reference proteome</keyword>
<feature type="chain" id="PRO_5020491377" evidence="1">
    <location>
        <begin position="24"/>
        <end position="46"/>
    </location>
</feature>
<feature type="signal peptide" evidence="1">
    <location>
        <begin position="1"/>
        <end position="23"/>
    </location>
</feature>
<evidence type="ECO:0000256" key="1">
    <source>
        <dbReference type="SAM" id="SignalP"/>
    </source>
</evidence>
<accession>A0A4U6TKN6</accession>
<proteinExistence type="predicted"/>
<gene>
    <name evidence="2" type="ORF">SEVIR_8G236650v2</name>
</gene>
<dbReference type="Gramene" id="TKW02322">
    <property type="protein sequence ID" value="TKW02322"/>
    <property type="gene ID" value="SEVIR_8G236650v2"/>
</dbReference>
<dbReference type="Proteomes" id="UP000298652">
    <property type="component" value="Chromosome 8"/>
</dbReference>
<dbReference type="AlphaFoldDB" id="A0A4U6TKN6"/>
<name>A0A4U6TKN6_SETVI</name>
<keyword evidence="1" id="KW-0732">Signal</keyword>
<organism evidence="2 3">
    <name type="scientific">Setaria viridis</name>
    <name type="common">Green bristlegrass</name>
    <name type="synonym">Setaria italica subsp. viridis</name>
    <dbReference type="NCBI Taxonomy" id="4556"/>
    <lineage>
        <taxon>Eukaryota</taxon>
        <taxon>Viridiplantae</taxon>
        <taxon>Streptophyta</taxon>
        <taxon>Embryophyta</taxon>
        <taxon>Tracheophyta</taxon>
        <taxon>Spermatophyta</taxon>
        <taxon>Magnoliopsida</taxon>
        <taxon>Liliopsida</taxon>
        <taxon>Poales</taxon>
        <taxon>Poaceae</taxon>
        <taxon>PACMAD clade</taxon>
        <taxon>Panicoideae</taxon>
        <taxon>Panicodae</taxon>
        <taxon>Paniceae</taxon>
        <taxon>Cenchrinae</taxon>
        <taxon>Setaria</taxon>
    </lineage>
</organism>
<protein>
    <submittedName>
        <fullName evidence="2">Uncharacterized protein</fullName>
    </submittedName>
</protein>